<evidence type="ECO:0008006" key="6">
    <source>
        <dbReference type="Google" id="ProtNLM"/>
    </source>
</evidence>
<dbReference type="AlphaFoldDB" id="A0A0M2KCE4"/>
<evidence type="ECO:0000313" key="2">
    <source>
        <dbReference type="EMBL" id="AXF78554.1"/>
    </source>
</evidence>
<gene>
    <name evidence="2" type="ORF">AV903_25225</name>
    <name evidence="3" type="ORF">SY86_18955</name>
</gene>
<dbReference type="PATRIC" id="fig|65700.7.peg.4710"/>
<sequence length="350" mass="37819">MRNKIRSVLVLMCLIFAWGAVSSNAYALVCYLGTNSSAVQDTDKINVLAYLGDKGIGEKIWHSREFSRNISCRSQLSKGRNENVFIYPFPKRDTEALPAGVKLGLIFNGKDLGTFEAGTSVEAGRVDTEWNVGNVINPVPSRTMTFQVYLVRTGEISTDSVYKLTIFQLDGIGGLNAYAENYNIAITGWMNIGSVNCKSMSSSLNTSLSGFQTDSLLKGEARQTVQNGLGINVSCTSPNPMVLDHIHTAITKVTLKGSALAESDKYFATNKEKLGLALRAENKDLLPGVGVTIKVPFTAGAANSVIPLEVTPHLTSLSLHQPSWLFSEADAAHITSSIPYTVSVDEIEAD</sequence>
<dbReference type="STRING" id="65700.SY86_18955"/>
<dbReference type="RefSeq" id="WP_016191145.1">
    <property type="nucleotide sequence ID" value="NZ_CP013970.1"/>
</dbReference>
<reference evidence="2" key="2">
    <citation type="submission" date="2016-01" db="EMBL/GenBank/DDBJ databases">
        <authorList>
            <person name="Oliw E.H."/>
        </authorList>
    </citation>
    <scope>NUCLEOTIDE SEQUENCE [LARGE SCALE GENOMIC DNA]</scope>
    <source>
        <strain evidence="2">MDcuke</strain>
    </source>
</reference>
<proteinExistence type="predicted"/>
<keyword evidence="1" id="KW-0732">Signal</keyword>
<accession>A0A0M2KCE4</accession>
<dbReference type="EMBL" id="CP013970">
    <property type="protein sequence ID" value="AXF78554.1"/>
    <property type="molecule type" value="Genomic_DNA"/>
</dbReference>
<reference evidence="5" key="3">
    <citation type="submission" date="2016-01" db="EMBL/GenBank/DDBJ databases">
        <authorList>
            <person name="Shapiro L."/>
        </authorList>
    </citation>
    <scope>NUCLEOTIDE SEQUENCE [LARGE SCALE GENOMIC DNA]</scope>
    <source>
        <strain evidence="5">MDcuke</strain>
    </source>
</reference>
<dbReference type="Proteomes" id="UP000264980">
    <property type="component" value="Chromosome"/>
</dbReference>
<keyword evidence="4" id="KW-1185">Reference proteome</keyword>
<evidence type="ECO:0000313" key="3">
    <source>
        <dbReference type="EMBL" id="KKF37040.1"/>
    </source>
</evidence>
<feature type="signal peptide" evidence="1">
    <location>
        <begin position="1"/>
        <end position="27"/>
    </location>
</feature>
<evidence type="ECO:0000313" key="4">
    <source>
        <dbReference type="Proteomes" id="UP000033924"/>
    </source>
</evidence>
<protein>
    <recommendedName>
        <fullName evidence="6">Fimbrial protein</fullName>
    </recommendedName>
</protein>
<reference evidence="3 4" key="1">
    <citation type="submission" date="2015-01" db="EMBL/GenBank/DDBJ databases">
        <title>Erwinia tracheiphila.</title>
        <authorList>
            <person name="Shapiro L.R."/>
        </authorList>
    </citation>
    <scope>NUCLEOTIDE SEQUENCE [LARGE SCALE GENOMIC DNA]</scope>
    <source>
        <strain evidence="3 4">BuffGH</strain>
    </source>
</reference>
<name>A0A0M2KCE4_9GAMM</name>
<evidence type="ECO:0000256" key="1">
    <source>
        <dbReference type="SAM" id="SignalP"/>
    </source>
</evidence>
<dbReference type="EMBL" id="JXNU01000003">
    <property type="protein sequence ID" value="KKF37040.1"/>
    <property type="molecule type" value="Genomic_DNA"/>
</dbReference>
<dbReference type="Proteomes" id="UP000033924">
    <property type="component" value="Unassembled WGS sequence"/>
</dbReference>
<feature type="chain" id="PRO_5044054102" description="Fimbrial protein" evidence="1">
    <location>
        <begin position="28"/>
        <end position="350"/>
    </location>
</feature>
<organism evidence="3 4">
    <name type="scientific">Erwinia tracheiphila</name>
    <dbReference type="NCBI Taxonomy" id="65700"/>
    <lineage>
        <taxon>Bacteria</taxon>
        <taxon>Pseudomonadati</taxon>
        <taxon>Pseudomonadota</taxon>
        <taxon>Gammaproteobacteria</taxon>
        <taxon>Enterobacterales</taxon>
        <taxon>Erwiniaceae</taxon>
        <taxon>Erwinia</taxon>
    </lineage>
</organism>
<evidence type="ECO:0000313" key="5">
    <source>
        <dbReference type="Proteomes" id="UP000264980"/>
    </source>
</evidence>